<dbReference type="SMART" id="SM00248">
    <property type="entry name" value="ANK"/>
    <property type="match status" value="5"/>
</dbReference>
<evidence type="ECO:0000313" key="6">
    <source>
        <dbReference type="Proteomes" id="UP001215598"/>
    </source>
</evidence>
<feature type="region of interest" description="Disordered" evidence="4">
    <location>
        <begin position="151"/>
        <end position="172"/>
    </location>
</feature>
<evidence type="ECO:0000256" key="3">
    <source>
        <dbReference type="PROSITE-ProRule" id="PRU00023"/>
    </source>
</evidence>
<keyword evidence="2 3" id="KW-0040">ANK repeat</keyword>
<dbReference type="Gene3D" id="1.25.40.20">
    <property type="entry name" value="Ankyrin repeat-containing domain"/>
    <property type="match status" value="1"/>
</dbReference>
<dbReference type="Pfam" id="PF00023">
    <property type="entry name" value="Ank"/>
    <property type="match status" value="1"/>
</dbReference>
<dbReference type="Proteomes" id="UP001215598">
    <property type="component" value="Unassembled WGS sequence"/>
</dbReference>
<reference evidence="5" key="1">
    <citation type="submission" date="2023-03" db="EMBL/GenBank/DDBJ databases">
        <title>Massive genome expansion in bonnet fungi (Mycena s.s.) driven by repeated elements and novel gene families across ecological guilds.</title>
        <authorList>
            <consortium name="Lawrence Berkeley National Laboratory"/>
            <person name="Harder C.B."/>
            <person name="Miyauchi S."/>
            <person name="Viragh M."/>
            <person name="Kuo A."/>
            <person name="Thoen E."/>
            <person name="Andreopoulos B."/>
            <person name="Lu D."/>
            <person name="Skrede I."/>
            <person name="Drula E."/>
            <person name="Henrissat B."/>
            <person name="Morin E."/>
            <person name="Kohler A."/>
            <person name="Barry K."/>
            <person name="LaButti K."/>
            <person name="Morin E."/>
            <person name="Salamov A."/>
            <person name="Lipzen A."/>
            <person name="Mereny Z."/>
            <person name="Hegedus B."/>
            <person name="Baldrian P."/>
            <person name="Stursova M."/>
            <person name="Weitz H."/>
            <person name="Taylor A."/>
            <person name="Grigoriev I.V."/>
            <person name="Nagy L.G."/>
            <person name="Martin F."/>
            <person name="Kauserud H."/>
        </authorList>
    </citation>
    <scope>NUCLEOTIDE SEQUENCE</scope>
    <source>
        <strain evidence="5">CBHHK182m</strain>
    </source>
</reference>
<dbReference type="EMBL" id="JARKIB010000067">
    <property type="protein sequence ID" value="KAJ7749907.1"/>
    <property type="molecule type" value="Genomic_DNA"/>
</dbReference>
<evidence type="ECO:0000256" key="2">
    <source>
        <dbReference type="ARBA" id="ARBA00023043"/>
    </source>
</evidence>
<dbReference type="InterPro" id="IPR036770">
    <property type="entry name" value="Ankyrin_rpt-contain_sf"/>
</dbReference>
<keyword evidence="1" id="KW-0677">Repeat</keyword>
<dbReference type="InterPro" id="IPR002110">
    <property type="entry name" value="Ankyrin_rpt"/>
</dbReference>
<evidence type="ECO:0000256" key="4">
    <source>
        <dbReference type="SAM" id="MobiDB-lite"/>
    </source>
</evidence>
<proteinExistence type="predicted"/>
<comment type="caution">
    <text evidence="5">The sequence shown here is derived from an EMBL/GenBank/DDBJ whole genome shotgun (WGS) entry which is preliminary data.</text>
</comment>
<keyword evidence="6" id="KW-1185">Reference proteome</keyword>
<dbReference type="AlphaFoldDB" id="A0AAD7N7D7"/>
<dbReference type="Pfam" id="PF13637">
    <property type="entry name" value="Ank_4"/>
    <property type="match status" value="1"/>
</dbReference>
<dbReference type="PANTHER" id="PTHR24198:SF165">
    <property type="entry name" value="ANKYRIN REPEAT-CONTAINING PROTEIN-RELATED"/>
    <property type="match status" value="1"/>
</dbReference>
<dbReference type="SUPFAM" id="SSF48403">
    <property type="entry name" value="Ankyrin repeat"/>
    <property type="match status" value="1"/>
</dbReference>
<accession>A0AAD7N7D7</accession>
<dbReference type="PROSITE" id="PS50088">
    <property type="entry name" value="ANK_REPEAT"/>
    <property type="match status" value="1"/>
</dbReference>
<name>A0AAD7N7D7_9AGAR</name>
<organism evidence="5 6">
    <name type="scientific">Mycena metata</name>
    <dbReference type="NCBI Taxonomy" id="1033252"/>
    <lineage>
        <taxon>Eukaryota</taxon>
        <taxon>Fungi</taxon>
        <taxon>Dikarya</taxon>
        <taxon>Basidiomycota</taxon>
        <taxon>Agaricomycotina</taxon>
        <taxon>Agaricomycetes</taxon>
        <taxon>Agaricomycetidae</taxon>
        <taxon>Agaricales</taxon>
        <taxon>Marasmiineae</taxon>
        <taxon>Mycenaceae</taxon>
        <taxon>Mycena</taxon>
    </lineage>
</organism>
<sequence>MSLTFKAFSHLLQRPIHLFTHNPFLHYTVEYCLVHARGGPEIEIPASILSFLSECSVWWRLWNWKHGGRHSTPDKLHIATVFHLEVISKRIIEEDSLHKAVVRGDADEVQTLVRNGVELGKYCVALQEAVIHGHEQILSFLAAHEMEHQLQSETNTALRDDTGTESVGQEGLDSSLNLMNGHSCAAALYHASWTGNKGMVMLLIQHGAPLNAAGGMHGSAAGAAVAAGHLSVLQLLVGHGANINVTYGMHGGMLQTASSQGYEDIVQWLLEKGANINAGPPWHRSALHLAISGGHKSIVKLLLKHLLIPHTRSN</sequence>
<evidence type="ECO:0000256" key="1">
    <source>
        <dbReference type="ARBA" id="ARBA00022737"/>
    </source>
</evidence>
<evidence type="ECO:0000313" key="5">
    <source>
        <dbReference type="EMBL" id="KAJ7749907.1"/>
    </source>
</evidence>
<protein>
    <submittedName>
        <fullName evidence="5">Ankyrin repeat-containing domain protein</fullName>
    </submittedName>
</protein>
<feature type="repeat" description="ANK" evidence="3">
    <location>
        <begin position="254"/>
        <end position="281"/>
    </location>
</feature>
<dbReference type="PANTHER" id="PTHR24198">
    <property type="entry name" value="ANKYRIN REPEAT AND PROTEIN KINASE DOMAIN-CONTAINING PROTEIN"/>
    <property type="match status" value="1"/>
</dbReference>
<gene>
    <name evidence="5" type="ORF">B0H16DRAFT_1318935</name>
</gene>